<reference evidence="1" key="1">
    <citation type="submission" date="2019-08" db="EMBL/GenBank/DDBJ databases">
        <authorList>
            <person name="Kucharzyk K."/>
            <person name="Murdoch R.W."/>
            <person name="Higgins S."/>
            <person name="Loffler F."/>
        </authorList>
    </citation>
    <scope>NUCLEOTIDE SEQUENCE</scope>
</reference>
<sequence>MREKLDAVLPKVCAYFGRDDFMNIKIELERHDKNVIKHYLKFAETQHAWGKISRYLTENR</sequence>
<gene>
    <name evidence="1" type="ORF">SDC9_181419</name>
</gene>
<organism evidence="1">
    <name type="scientific">bioreactor metagenome</name>
    <dbReference type="NCBI Taxonomy" id="1076179"/>
    <lineage>
        <taxon>unclassified sequences</taxon>
        <taxon>metagenomes</taxon>
        <taxon>ecological metagenomes</taxon>
    </lineage>
</organism>
<comment type="caution">
    <text evidence="1">The sequence shown here is derived from an EMBL/GenBank/DDBJ whole genome shotgun (WGS) entry which is preliminary data.</text>
</comment>
<evidence type="ECO:0000313" key="1">
    <source>
        <dbReference type="EMBL" id="MPN33927.1"/>
    </source>
</evidence>
<dbReference type="AlphaFoldDB" id="A0A645H4J8"/>
<accession>A0A645H4J8</accession>
<dbReference type="EMBL" id="VSSQ01086684">
    <property type="protein sequence ID" value="MPN33927.1"/>
    <property type="molecule type" value="Genomic_DNA"/>
</dbReference>
<protein>
    <submittedName>
        <fullName evidence="1">Uncharacterized protein</fullName>
    </submittedName>
</protein>
<proteinExistence type="predicted"/>
<name>A0A645H4J8_9ZZZZ</name>